<sequence length="474" mass="50854">MKTKLLTIFSIIISMTINAQITLIKEINDSGSSSSSPNNLFVYNGKIYFGADDSNGSNTPGGLDLGRELWVTDGTETGTTFVKDLRSGSSSSSPGNFFSLNGTMYFSANSGAGNVLFESDGSETGTNATGGGFVFNPTELNGIIYYVNTLDGNSLYEFDGSNQTKSANLGSGIEAIVGATFTVFNNKLFLYMDYSVDEPNIGRELYQYDPSTDMFTLVKDIDGASTDSSISNFTVLGNELYFEALGNVWKTDGTTANTIAVSAASSVTNVSSFFAWNGDLYFEGDAGAGDQLYKYSPSTNTLSNVSQITGGTNGTSDNDHDPSDYAAIGNYLYYAGEVANETTQYLFRTDGTTTARVSSSIVDIDELVVLNGKLYFEGDNGTTGNELYSLDPTTLSTNKAEAEIISVYPNPTSNFIKVSKNLINANYSILDLSGKTLKQGKIDSDTINFNLTSGMYLFKIETELSSVTKKIVVK</sequence>
<accession>A0A8J6UEM9</accession>
<dbReference type="InterPro" id="IPR015915">
    <property type="entry name" value="Kelch-typ_b-propeller"/>
</dbReference>
<feature type="signal peptide" evidence="2">
    <location>
        <begin position="1"/>
        <end position="19"/>
    </location>
</feature>
<dbReference type="RefSeq" id="WP_188228651.1">
    <property type="nucleotide sequence ID" value="NZ_JACVXB010000001.1"/>
</dbReference>
<name>A0A8J6UEM9_9FLAO</name>
<dbReference type="Proteomes" id="UP000600588">
    <property type="component" value="Unassembled WGS sequence"/>
</dbReference>
<evidence type="ECO:0000259" key="3">
    <source>
        <dbReference type="Pfam" id="PF18962"/>
    </source>
</evidence>
<organism evidence="4 5">
    <name type="scientific">Aestuariibaculum sediminum</name>
    <dbReference type="NCBI Taxonomy" id="2770637"/>
    <lineage>
        <taxon>Bacteria</taxon>
        <taxon>Pseudomonadati</taxon>
        <taxon>Bacteroidota</taxon>
        <taxon>Flavobacteriia</taxon>
        <taxon>Flavobacteriales</taxon>
        <taxon>Flavobacteriaceae</taxon>
    </lineage>
</organism>
<keyword evidence="5" id="KW-1185">Reference proteome</keyword>
<comment type="caution">
    <text evidence="4">The sequence shown here is derived from an EMBL/GenBank/DDBJ whole genome shotgun (WGS) entry which is preliminary data.</text>
</comment>
<dbReference type="AlphaFoldDB" id="A0A8J6UEM9"/>
<reference evidence="4 5" key="1">
    <citation type="submission" date="2020-09" db="EMBL/GenBank/DDBJ databases">
        <title>TT11 complete genome.</title>
        <authorList>
            <person name="Wu Z."/>
        </authorList>
    </citation>
    <scope>NUCLEOTIDE SEQUENCE [LARGE SCALE GENOMIC DNA]</scope>
    <source>
        <strain evidence="4 5">TT11</strain>
    </source>
</reference>
<dbReference type="NCBIfam" id="TIGR04183">
    <property type="entry name" value="Por_Secre_tail"/>
    <property type="match status" value="1"/>
</dbReference>
<dbReference type="EMBL" id="JACVXB010000001">
    <property type="protein sequence ID" value="MBD0830866.1"/>
    <property type="molecule type" value="Genomic_DNA"/>
</dbReference>
<dbReference type="InterPro" id="IPR026444">
    <property type="entry name" value="Secre_tail"/>
</dbReference>
<dbReference type="Pfam" id="PF18962">
    <property type="entry name" value="Por_Secre_tail"/>
    <property type="match status" value="1"/>
</dbReference>
<dbReference type="Gene3D" id="2.120.10.80">
    <property type="entry name" value="Kelch-type beta propeller"/>
    <property type="match status" value="1"/>
</dbReference>
<feature type="chain" id="PRO_5035308075" evidence="2">
    <location>
        <begin position="20"/>
        <end position="474"/>
    </location>
</feature>
<evidence type="ECO:0000313" key="4">
    <source>
        <dbReference type="EMBL" id="MBD0830866.1"/>
    </source>
</evidence>
<protein>
    <submittedName>
        <fullName evidence="4">T9SS type A sorting domain-containing protein</fullName>
    </submittedName>
</protein>
<evidence type="ECO:0000256" key="2">
    <source>
        <dbReference type="SAM" id="SignalP"/>
    </source>
</evidence>
<evidence type="ECO:0000313" key="5">
    <source>
        <dbReference type="Proteomes" id="UP000600588"/>
    </source>
</evidence>
<feature type="domain" description="Secretion system C-terminal sorting" evidence="3">
    <location>
        <begin position="407"/>
        <end position="473"/>
    </location>
</feature>
<gene>
    <name evidence="4" type="ORF">ICJ83_01850</name>
</gene>
<evidence type="ECO:0000256" key="1">
    <source>
        <dbReference type="ARBA" id="ARBA00022729"/>
    </source>
</evidence>
<proteinExistence type="predicted"/>
<keyword evidence="1 2" id="KW-0732">Signal</keyword>
<dbReference type="SUPFAM" id="SSF69304">
    <property type="entry name" value="Tricorn protease N-terminal domain"/>
    <property type="match status" value="1"/>
</dbReference>